<dbReference type="RefSeq" id="WP_075435859.1">
    <property type="nucleotide sequence ID" value="NZ_CZVI01000002.1"/>
</dbReference>
<dbReference type="AlphaFoldDB" id="A0A0P1M246"/>
<comment type="subcellular location">
    <subcellularLocation>
        <location evidence="6">Cytoplasm</location>
    </subcellularLocation>
</comment>
<proteinExistence type="inferred from homology"/>
<gene>
    <name evidence="6" type="primary">recF</name>
    <name evidence="9" type="ORF">JGI4_00849</name>
    <name evidence="8" type="ORF">JGI8_00284</name>
</gene>
<keyword evidence="4 6" id="KW-0067">ATP-binding</keyword>
<accession>A0A0N7MSL4</accession>
<accession>A0A0P1MKC4</accession>
<dbReference type="PANTHER" id="PTHR32182:SF0">
    <property type="entry name" value="DNA REPLICATION AND REPAIR PROTEIN RECF"/>
    <property type="match status" value="1"/>
</dbReference>
<dbReference type="InterPro" id="IPR003395">
    <property type="entry name" value="RecF/RecN/SMC_N"/>
</dbReference>
<accession>A0A0S4MXV5</accession>
<comment type="function">
    <text evidence="6">The RecF protein is involved in DNA metabolism; it is required for DNA replication and normal SOS inducibility. RecF binds preferentially to single-stranded, linear DNA. It also seems to bind ATP.</text>
</comment>
<keyword evidence="6" id="KW-0234">DNA repair</keyword>
<keyword evidence="2 6" id="KW-0235">DNA replication</keyword>
<keyword evidence="1 6" id="KW-0963">Cytoplasm</keyword>
<evidence type="ECO:0000259" key="7">
    <source>
        <dbReference type="Pfam" id="PF02463"/>
    </source>
</evidence>
<dbReference type="EMBL" id="FAOP01000004">
    <property type="protein sequence ID" value="CUU03792.1"/>
    <property type="molecule type" value="Genomic_DNA"/>
</dbReference>
<protein>
    <recommendedName>
        <fullName evidence="6">DNA replication and repair protein RecF</fullName>
    </recommendedName>
</protein>
<evidence type="ECO:0000256" key="5">
    <source>
        <dbReference type="ARBA" id="ARBA00023125"/>
    </source>
</evidence>
<evidence type="ECO:0000256" key="3">
    <source>
        <dbReference type="ARBA" id="ARBA00022741"/>
    </source>
</evidence>
<dbReference type="Proteomes" id="UP000182200">
    <property type="component" value="Unassembled WGS sequence"/>
</dbReference>
<dbReference type="PANTHER" id="PTHR32182">
    <property type="entry name" value="DNA REPLICATION AND REPAIR PROTEIN RECF"/>
    <property type="match status" value="1"/>
</dbReference>
<evidence type="ECO:0000256" key="4">
    <source>
        <dbReference type="ARBA" id="ARBA00022840"/>
    </source>
</evidence>
<dbReference type="InterPro" id="IPR027417">
    <property type="entry name" value="P-loop_NTPase"/>
</dbReference>
<dbReference type="SUPFAM" id="SSF52540">
    <property type="entry name" value="P-loop containing nucleoside triphosphate hydrolases"/>
    <property type="match status" value="1"/>
</dbReference>
<feature type="binding site" evidence="6">
    <location>
        <begin position="36"/>
        <end position="43"/>
    </location>
    <ligand>
        <name>ATP</name>
        <dbReference type="ChEBI" id="CHEBI:30616"/>
    </ligand>
</feature>
<dbReference type="STRING" id="1633631.GCA_001442925_00848"/>
<dbReference type="HAMAP" id="MF_00365">
    <property type="entry name" value="RecF"/>
    <property type="match status" value="1"/>
</dbReference>
<evidence type="ECO:0000313" key="8">
    <source>
        <dbReference type="EMBL" id="CUS79144.1"/>
    </source>
</evidence>
<accession>A0A0N7MWE1</accession>
<dbReference type="Proteomes" id="UP000182011">
    <property type="component" value="Unassembled WGS sequence"/>
</dbReference>
<evidence type="ECO:0000256" key="2">
    <source>
        <dbReference type="ARBA" id="ARBA00022705"/>
    </source>
</evidence>
<evidence type="ECO:0000313" key="9">
    <source>
        <dbReference type="EMBL" id="CUU03792.1"/>
    </source>
</evidence>
<dbReference type="Pfam" id="PF02463">
    <property type="entry name" value="SMC_N"/>
    <property type="match status" value="1"/>
</dbReference>
<dbReference type="GO" id="GO:0003697">
    <property type="term" value="F:single-stranded DNA binding"/>
    <property type="evidence" value="ECO:0007669"/>
    <property type="project" value="UniProtKB-UniRule"/>
</dbReference>
<dbReference type="GO" id="GO:0006302">
    <property type="term" value="P:double-strand break repair"/>
    <property type="evidence" value="ECO:0007669"/>
    <property type="project" value="TreeGrafter"/>
</dbReference>
<evidence type="ECO:0000256" key="1">
    <source>
        <dbReference type="ARBA" id="ARBA00022490"/>
    </source>
</evidence>
<keyword evidence="6" id="KW-0742">SOS response</keyword>
<sequence>MPKKFEMVLKSIEIKNFRNHIHTKLEFSENLNLFVGGNAQGKTSILEAISYLCLTKSFNANSDSYVLNFNAKFFEVLGTFELDNGNEVTVKVNFENGQGKRIFLNKENVEKFAIVVHKFPIVILSPRSKDVVQGTPEDRRKFFDLAIAQLSSVYVDDILNYKKVLKQRNRILNAIASEEVKLEQGLDLLNVWDEEFINYAAKVTFRKVKFMNDFILFFKKAYSNFSAGEDAEIKYLTQVEVDVQDDFEVIKNKFEVALKKLRSEEIRRGVTLIGPHRDEYVFEINGHEVKRFASQGQMKTFLVALTMAKFFYLKEKKSETPILLLDDAFDELDVERAKKLISFVGNVGQVFITATDLNVLSGIEGEFKMKKFIVKLGTVNDA</sequence>
<dbReference type="InterPro" id="IPR001238">
    <property type="entry name" value="DNA-binding_RecF"/>
</dbReference>
<keyword evidence="3 6" id="KW-0547">Nucleotide-binding</keyword>
<dbReference type="Gene3D" id="1.20.1050.90">
    <property type="entry name" value="RecF/RecN/SMC, N-terminal domain"/>
    <property type="match status" value="1"/>
</dbReference>
<accession>A0A0P1LCX3</accession>
<dbReference type="Gene3D" id="3.40.50.300">
    <property type="entry name" value="P-loop containing nucleotide triphosphate hydrolases"/>
    <property type="match status" value="1"/>
</dbReference>
<dbReference type="GO" id="GO:0005737">
    <property type="term" value="C:cytoplasm"/>
    <property type="evidence" value="ECO:0007669"/>
    <property type="project" value="UniProtKB-SubCell"/>
</dbReference>
<accession>A0A0P1M246</accession>
<feature type="domain" description="RecF/RecN/SMC N-terminal" evidence="7">
    <location>
        <begin position="9"/>
        <end position="365"/>
    </location>
</feature>
<dbReference type="GO" id="GO:0009432">
    <property type="term" value="P:SOS response"/>
    <property type="evidence" value="ECO:0007669"/>
    <property type="project" value="UniProtKB-UniRule"/>
</dbReference>
<keyword evidence="6" id="KW-0227">DNA damage</keyword>
<keyword evidence="5 6" id="KW-0238">DNA-binding</keyword>
<dbReference type="GO" id="GO:0005524">
    <property type="term" value="F:ATP binding"/>
    <property type="evidence" value="ECO:0007669"/>
    <property type="project" value="UniProtKB-UniRule"/>
</dbReference>
<dbReference type="GO" id="GO:0006260">
    <property type="term" value="P:DNA replication"/>
    <property type="evidence" value="ECO:0007669"/>
    <property type="project" value="UniProtKB-UniRule"/>
</dbReference>
<organism evidence="9 10">
    <name type="scientific">Candidatus Kryptonium thompsonii</name>
    <dbReference type="NCBI Taxonomy" id="1633631"/>
    <lineage>
        <taxon>Bacteria</taxon>
        <taxon>Pseudomonadati</taxon>
        <taxon>Candidatus Kryptoniota</taxon>
        <taxon>Candidatus Kryptonium</taxon>
    </lineage>
</organism>
<dbReference type="NCBIfam" id="TIGR00611">
    <property type="entry name" value="recf"/>
    <property type="match status" value="1"/>
</dbReference>
<dbReference type="GO" id="GO:0000731">
    <property type="term" value="P:DNA synthesis involved in DNA repair"/>
    <property type="evidence" value="ECO:0007669"/>
    <property type="project" value="TreeGrafter"/>
</dbReference>
<name>A0A0P1M246_9BACT</name>
<dbReference type="InterPro" id="IPR042174">
    <property type="entry name" value="RecF_2"/>
</dbReference>
<reference evidence="8 11" key="2">
    <citation type="submission" date="2015-11" db="EMBL/GenBank/DDBJ databases">
        <authorList>
            <person name="Varghese N."/>
        </authorList>
    </citation>
    <scope>NUCLEOTIDE SEQUENCE [LARGE SCALE GENOMIC DNA]</scope>
    <source>
        <strain evidence="8 11">JGI-8</strain>
    </source>
</reference>
<comment type="similarity">
    <text evidence="6">Belongs to the RecF family.</text>
</comment>
<dbReference type="EMBL" id="CZVI01000002">
    <property type="protein sequence ID" value="CUS79144.1"/>
    <property type="molecule type" value="Genomic_DNA"/>
</dbReference>
<evidence type="ECO:0000313" key="10">
    <source>
        <dbReference type="Proteomes" id="UP000182011"/>
    </source>
</evidence>
<keyword evidence="11" id="KW-1185">Reference proteome</keyword>
<reference evidence="9 10" key="1">
    <citation type="submission" date="2015-11" db="EMBL/GenBank/DDBJ databases">
        <authorList>
            <person name="Zhang Y."/>
            <person name="Guo Z."/>
        </authorList>
    </citation>
    <scope>NUCLEOTIDE SEQUENCE [LARGE SCALE GENOMIC DNA]</scope>
    <source>
        <strain evidence="9">JGI-4</strain>
    </source>
</reference>
<evidence type="ECO:0000256" key="6">
    <source>
        <dbReference type="HAMAP-Rule" id="MF_00365"/>
    </source>
</evidence>
<evidence type="ECO:0000313" key="11">
    <source>
        <dbReference type="Proteomes" id="UP000182200"/>
    </source>
</evidence>